<dbReference type="Pfam" id="PF11374">
    <property type="entry name" value="DUF3176"/>
    <property type="match status" value="1"/>
</dbReference>
<organism evidence="2 3">
    <name type="scientific">Penicillium salamii</name>
    <dbReference type="NCBI Taxonomy" id="1612424"/>
    <lineage>
        <taxon>Eukaryota</taxon>
        <taxon>Fungi</taxon>
        <taxon>Dikarya</taxon>
        <taxon>Ascomycota</taxon>
        <taxon>Pezizomycotina</taxon>
        <taxon>Eurotiomycetes</taxon>
        <taxon>Eurotiomycetidae</taxon>
        <taxon>Eurotiales</taxon>
        <taxon>Aspergillaceae</taxon>
        <taxon>Penicillium</taxon>
    </lineage>
</organism>
<keyword evidence="1" id="KW-0472">Membrane</keyword>
<feature type="transmembrane region" description="Helical" evidence="1">
    <location>
        <begin position="96"/>
        <end position="121"/>
    </location>
</feature>
<dbReference type="PANTHER" id="PTHR35394">
    <property type="entry name" value="DUF3176 DOMAIN-CONTAINING PROTEIN"/>
    <property type="match status" value="1"/>
</dbReference>
<dbReference type="AlphaFoldDB" id="A0A9W4J666"/>
<comment type="caution">
    <text evidence="2">The sequence shown here is derived from an EMBL/GenBank/DDBJ whole genome shotgun (WGS) entry which is preliminary data.</text>
</comment>
<keyword evidence="1" id="KW-1133">Transmembrane helix</keyword>
<dbReference type="Proteomes" id="UP001152649">
    <property type="component" value="Unassembled WGS sequence"/>
</dbReference>
<feature type="transmembrane region" description="Helical" evidence="1">
    <location>
        <begin position="561"/>
        <end position="582"/>
    </location>
</feature>
<keyword evidence="1" id="KW-0812">Transmembrane</keyword>
<keyword evidence="3" id="KW-1185">Reference proteome</keyword>
<dbReference type="OrthoDB" id="102511at2759"/>
<protein>
    <submittedName>
        <fullName evidence="2">Uncharacterized protein</fullName>
    </submittedName>
</protein>
<accession>A0A9W4J666</accession>
<evidence type="ECO:0000256" key="1">
    <source>
        <dbReference type="SAM" id="Phobius"/>
    </source>
</evidence>
<evidence type="ECO:0000313" key="2">
    <source>
        <dbReference type="EMBL" id="CAG8372198.1"/>
    </source>
</evidence>
<proteinExistence type="predicted"/>
<evidence type="ECO:0000313" key="3">
    <source>
        <dbReference type="Proteomes" id="UP001152649"/>
    </source>
</evidence>
<dbReference type="InterPro" id="IPR021514">
    <property type="entry name" value="DUF3176"/>
</dbReference>
<reference evidence="2" key="1">
    <citation type="submission" date="2021-07" db="EMBL/GenBank/DDBJ databases">
        <authorList>
            <person name="Branca A.L. A."/>
        </authorList>
    </citation>
    <scope>NUCLEOTIDE SEQUENCE</scope>
</reference>
<gene>
    <name evidence="2" type="ORF">PSALAMII_LOCUS4863</name>
</gene>
<feature type="transmembrane region" description="Helical" evidence="1">
    <location>
        <begin position="163"/>
        <end position="181"/>
    </location>
</feature>
<dbReference type="PANTHER" id="PTHR35394:SF5">
    <property type="entry name" value="DUF3176 DOMAIN-CONTAINING PROTEIN"/>
    <property type="match status" value="1"/>
</dbReference>
<sequence length="645" mass="71229">MWQGFTPFTVPHLPKSSNDKSNSTNEFILCTASMTTQWTKLVVPKSRSHKSWNDRCLDTWTLEVLAAVFSVSCFVAICAILGGYDGKARPDLHFGLSLNAIISVLATGCKSSLMFTIGEALSQAKWVRFRNSSTPLVDMQTFDSASRGPLGAMMMLFHKRPSVATFGAAIVVLMLAFDPFVQQITKYPTRSAPIRDGTGVAVAKRLTYFLPSIDSPRQWSMTYSSGLWSDDNLLHPECSSGNCTWPVSRSVGMCAKCDDVNMKSISLHCERKPYINQTYTEWLNGASGSDNFELSCHIMSPLGNLTLADPSFAIGYEDDYRHVDFPEHSTWHAYSGYDFLTDAFEEEHTDNFTFAGITNPLMVIAYAEMEYDTSFFNASDPVRGLKIKKLTGCCLTFCLSDWRISVSQGTTQAEASDIEFGHLFWRYIDNKIIGKTLCWKPKSSPPHVTFEDRLDADGFLIPPSLSPTQFAFCGINSFVYPIGTAFAGSSEVGCFSRGGKVERIEPVGAPGNASTERITHASLEHVMSNVANSINKMALTADGEDVNGTALGIEVFVEVQWPWIIFPGLLVVFGITFFAIAVSTNNDTSLWKSSIFAFLYHGLEGIDTEDCPTASTMERKAADISVQLTQSPGKDDSKLREEQKF</sequence>
<dbReference type="EMBL" id="CAJVPG010000199">
    <property type="protein sequence ID" value="CAG8372198.1"/>
    <property type="molecule type" value="Genomic_DNA"/>
</dbReference>
<feature type="transmembrane region" description="Helical" evidence="1">
    <location>
        <begin position="60"/>
        <end position="84"/>
    </location>
</feature>
<name>A0A9W4J666_9EURO</name>